<dbReference type="EMBL" id="HBEG01054298">
    <property type="protein sequence ID" value="CAD8389573.1"/>
    <property type="molecule type" value="Transcribed_RNA"/>
</dbReference>
<proteinExistence type="predicted"/>
<reference evidence="2" key="1">
    <citation type="submission" date="2021-01" db="EMBL/GenBank/DDBJ databases">
        <authorList>
            <person name="Corre E."/>
            <person name="Pelletier E."/>
            <person name="Niang G."/>
            <person name="Scheremetjew M."/>
            <person name="Finn R."/>
            <person name="Kale V."/>
            <person name="Holt S."/>
            <person name="Cochrane G."/>
            <person name="Meng A."/>
            <person name="Brown T."/>
            <person name="Cohen L."/>
        </authorList>
    </citation>
    <scope>NUCLEOTIDE SEQUENCE</scope>
    <source>
        <strain evidence="2">Pbaha01</strain>
    </source>
</reference>
<sequence>MAALLKTIIGLNDPILTEESEAIYDKMININSTISLLSALILAFTYSMDNVTLDLSEGWPNPVCEGWIGYKADGSDLEYNDECSSCNNIWSSCELCEHLVQAYMSLMCLSMFLCTFSVIYCVGQLLNFSMIPKDQAKAYAETIGWRVQIGRVLMNLGLTCFLLGAAVKFSLTLTPAAFIASMVIVALAAGAYFYADSSSRASLHAKFLANGRVAVA</sequence>
<dbReference type="AlphaFoldDB" id="A0A7S0BD25"/>
<protein>
    <submittedName>
        <fullName evidence="2">Uncharacterized protein</fullName>
    </submittedName>
</protein>
<evidence type="ECO:0000256" key="1">
    <source>
        <dbReference type="SAM" id="Phobius"/>
    </source>
</evidence>
<accession>A0A7S0BD25</accession>
<keyword evidence="1" id="KW-0812">Transmembrane</keyword>
<organism evidence="2">
    <name type="scientific">Pyrodinium bahamense</name>
    <dbReference type="NCBI Taxonomy" id="73915"/>
    <lineage>
        <taxon>Eukaryota</taxon>
        <taxon>Sar</taxon>
        <taxon>Alveolata</taxon>
        <taxon>Dinophyceae</taxon>
        <taxon>Gonyaulacales</taxon>
        <taxon>Pyrocystaceae</taxon>
        <taxon>Pyrodinium</taxon>
    </lineage>
</organism>
<gene>
    <name evidence="2" type="ORF">PBAH0796_LOCUS33083</name>
</gene>
<feature type="transmembrane region" description="Helical" evidence="1">
    <location>
        <begin position="152"/>
        <end position="171"/>
    </location>
</feature>
<feature type="transmembrane region" description="Helical" evidence="1">
    <location>
        <begin position="109"/>
        <end position="131"/>
    </location>
</feature>
<feature type="transmembrane region" description="Helical" evidence="1">
    <location>
        <begin position="177"/>
        <end position="195"/>
    </location>
</feature>
<name>A0A7S0BD25_9DINO</name>
<evidence type="ECO:0000313" key="2">
    <source>
        <dbReference type="EMBL" id="CAD8389573.1"/>
    </source>
</evidence>
<keyword evidence="1" id="KW-0472">Membrane</keyword>
<feature type="transmembrane region" description="Helical" evidence="1">
    <location>
        <begin position="28"/>
        <end position="48"/>
    </location>
</feature>
<keyword evidence="1" id="KW-1133">Transmembrane helix</keyword>